<name>A0A2M6NZZ4_9BACT</name>
<comment type="caution">
    <text evidence="2">The sequence shown here is derived from an EMBL/GenBank/DDBJ whole genome shotgun (WGS) entry which is preliminary data.</text>
</comment>
<evidence type="ECO:0000313" key="3">
    <source>
        <dbReference type="Proteomes" id="UP000228528"/>
    </source>
</evidence>
<dbReference type="AlphaFoldDB" id="A0A2M6NZZ4"/>
<dbReference type="Pfam" id="PF13521">
    <property type="entry name" value="AAA_28"/>
    <property type="match status" value="1"/>
</dbReference>
<sequence length="179" mass="20430">MKIAIIGTHSTGKTTLKNALAKQLQEQGHTVTHLPEFARLCPFPINEQTTVAAQAWILNEQISNEKQTYRPGMFLLCDRSTIDNFAYLYRAAHADEIQMYERLAAQHMKTYHAIFKTTRLDIDPVHDKVRSTDGTFREEIDTIIHNLIEKHSIPCHILPATTDINEHLAFIHQKITATA</sequence>
<reference evidence="3" key="1">
    <citation type="submission" date="2017-09" db="EMBL/GenBank/DDBJ databases">
        <title>Depth-based differentiation of microbial function through sediment-hosted aquifers and enrichment of novel symbionts in the deep terrestrial subsurface.</title>
        <authorList>
            <person name="Probst A.J."/>
            <person name="Ladd B."/>
            <person name="Jarett J.K."/>
            <person name="Geller-Mcgrath D.E."/>
            <person name="Sieber C.M.K."/>
            <person name="Emerson J.B."/>
            <person name="Anantharaman K."/>
            <person name="Thomas B.C."/>
            <person name="Malmstrom R."/>
            <person name="Stieglmeier M."/>
            <person name="Klingl A."/>
            <person name="Woyke T."/>
            <person name="Ryan C.M."/>
            <person name="Banfield J.F."/>
        </authorList>
    </citation>
    <scope>NUCLEOTIDE SEQUENCE [LARGE SCALE GENOMIC DNA]</scope>
</reference>
<dbReference type="SUPFAM" id="SSF52540">
    <property type="entry name" value="P-loop containing nucleoside triphosphate hydrolases"/>
    <property type="match status" value="1"/>
</dbReference>
<dbReference type="InterPro" id="IPR038727">
    <property type="entry name" value="NadR/Ttd14_AAA_dom"/>
</dbReference>
<feature type="domain" description="NadR/Ttd14 AAA" evidence="1">
    <location>
        <begin position="2"/>
        <end position="164"/>
    </location>
</feature>
<evidence type="ECO:0000313" key="2">
    <source>
        <dbReference type="EMBL" id="PIR77053.1"/>
    </source>
</evidence>
<protein>
    <recommendedName>
        <fullName evidence="1">NadR/Ttd14 AAA domain-containing protein</fullName>
    </recommendedName>
</protein>
<accession>A0A2M6NZZ4</accession>
<proteinExistence type="predicted"/>
<dbReference type="InterPro" id="IPR027417">
    <property type="entry name" value="P-loop_NTPase"/>
</dbReference>
<dbReference type="EMBL" id="PFBW01000193">
    <property type="protein sequence ID" value="PIR77053.1"/>
    <property type="molecule type" value="Genomic_DNA"/>
</dbReference>
<dbReference type="Proteomes" id="UP000228528">
    <property type="component" value="Unassembled WGS sequence"/>
</dbReference>
<dbReference type="Gene3D" id="3.40.50.300">
    <property type="entry name" value="P-loop containing nucleotide triphosphate hydrolases"/>
    <property type="match status" value="1"/>
</dbReference>
<organism evidence="2 3">
    <name type="scientific">Candidatus Magasanikbacteria bacterium CG10_big_fil_rev_8_21_14_0_10_38_6</name>
    <dbReference type="NCBI Taxonomy" id="1974647"/>
    <lineage>
        <taxon>Bacteria</taxon>
        <taxon>Candidatus Magasanikiibacteriota</taxon>
    </lineage>
</organism>
<gene>
    <name evidence="2" type="ORF">COU30_04560</name>
</gene>
<evidence type="ECO:0000259" key="1">
    <source>
        <dbReference type="Pfam" id="PF13521"/>
    </source>
</evidence>